<evidence type="ECO:0000313" key="3">
    <source>
        <dbReference type="Proteomes" id="UP000287470"/>
    </source>
</evidence>
<accession>A0A430FVT9</accession>
<feature type="transmembrane region" description="Helical" evidence="1">
    <location>
        <begin position="20"/>
        <end position="41"/>
    </location>
</feature>
<protein>
    <recommendedName>
        <fullName evidence="4">Glycosyltransferase RgtA/B/C/D-like domain-containing protein</fullName>
    </recommendedName>
</protein>
<gene>
    <name evidence="2" type="ORF">D2E24_0412</name>
</gene>
<feature type="transmembrane region" description="Helical" evidence="1">
    <location>
        <begin position="340"/>
        <end position="357"/>
    </location>
</feature>
<evidence type="ECO:0000313" key="2">
    <source>
        <dbReference type="EMBL" id="RSX58052.1"/>
    </source>
</evidence>
<dbReference type="EMBL" id="QXGK01000003">
    <property type="protein sequence ID" value="RSX58052.1"/>
    <property type="molecule type" value="Genomic_DNA"/>
</dbReference>
<keyword evidence="1" id="KW-1133">Transmembrane helix</keyword>
<feature type="transmembrane region" description="Helical" evidence="1">
    <location>
        <begin position="364"/>
        <end position="383"/>
    </location>
</feature>
<feature type="transmembrane region" description="Helical" evidence="1">
    <location>
        <begin position="232"/>
        <end position="256"/>
    </location>
</feature>
<feature type="transmembrane region" description="Helical" evidence="1">
    <location>
        <begin position="316"/>
        <end position="334"/>
    </location>
</feature>
<feature type="transmembrane region" description="Helical" evidence="1">
    <location>
        <begin position="128"/>
        <end position="146"/>
    </location>
</feature>
<evidence type="ECO:0008006" key="4">
    <source>
        <dbReference type="Google" id="ProtNLM"/>
    </source>
</evidence>
<reference evidence="2 3" key="1">
    <citation type="submission" date="2018-09" db="EMBL/GenBank/DDBJ databases">
        <title>Characterization of the phylogenetic diversity of five novel species belonging to the genus Bifidobacterium.</title>
        <authorList>
            <person name="Lugli G.A."/>
            <person name="Duranti S."/>
            <person name="Milani C."/>
        </authorList>
    </citation>
    <scope>NUCLEOTIDE SEQUENCE [LARGE SCALE GENOMIC DNA]</scope>
    <source>
        <strain evidence="2 3">2033B</strain>
    </source>
</reference>
<keyword evidence="3" id="KW-1185">Reference proteome</keyword>
<dbReference type="Proteomes" id="UP000287470">
    <property type="component" value="Unassembled WGS sequence"/>
</dbReference>
<feature type="transmembrane region" description="Helical" evidence="1">
    <location>
        <begin position="100"/>
        <end position="121"/>
    </location>
</feature>
<dbReference type="AlphaFoldDB" id="A0A430FVT9"/>
<feature type="transmembrane region" description="Helical" evidence="1">
    <location>
        <begin position="288"/>
        <end position="309"/>
    </location>
</feature>
<keyword evidence="1" id="KW-0812">Transmembrane</keyword>
<sequence>MHQHVKTDRSRTGRGKAASLVRSAGWGLLNLLVVASTLLLADTESPLFHDHTISYDSDIFALAGRIWADGGLPYVDYWDHKGPLIFLANAVGYVLTGSTVGVLIVDAILITVTMLFLWLVIDELAERTLHIAVRVLILWTLLPWLSELLIPSWNMCETVCLPFLAAALWLAVCDMKAIGDGRTDRIAPATALAQGIACGASLMTRATNAIGVCVLTLTMVIWLVANRRWANLAHCALAFIGGMLLLYAPFAIYFAARGAFDDFMYGTLIYNLGHISNAPTRLVTSGKIYDMALILGVPMLMILVPLLRILRRQRDLLTLSMMAAGITLTVFFAVSEPYKHYVVIAVPFLPVLMVWCCELVRRPIVYTTVLTLVFGLLSAYAVIEHRHLMGWPTYDNPAVERVVRESHGSVAFYGLPAVVYERYDVTPAYPLANLQDWQALFSDGYKAWLRDMYATPRTEYLIVNPTAALDEPVIQPELDAHYDLVETTEDGLDIYRAR</sequence>
<name>A0A430FVT9_9BIFI</name>
<organism evidence="2 3">
    <name type="scientific">Bifidobacterium samirii</name>
    <dbReference type="NCBI Taxonomy" id="2306974"/>
    <lineage>
        <taxon>Bacteria</taxon>
        <taxon>Bacillati</taxon>
        <taxon>Actinomycetota</taxon>
        <taxon>Actinomycetes</taxon>
        <taxon>Bifidobacteriales</taxon>
        <taxon>Bifidobacteriaceae</taxon>
        <taxon>Bifidobacterium</taxon>
    </lineage>
</organism>
<comment type="caution">
    <text evidence="2">The sequence shown here is derived from an EMBL/GenBank/DDBJ whole genome shotgun (WGS) entry which is preliminary data.</text>
</comment>
<proteinExistence type="predicted"/>
<evidence type="ECO:0000256" key="1">
    <source>
        <dbReference type="SAM" id="Phobius"/>
    </source>
</evidence>
<feature type="transmembrane region" description="Helical" evidence="1">
    <location>
        <begin position="209"/>
        <end position="225"/>
    </location>
</feature>
<keyword evidence="1" id="KW-0472">Membrane</keyword>